<reference evidence="2 3" key="1">
    <citation type="submission" date="2020-05" db="EMBL/GenBank/DDBJ databases">
        <title>Bremerella alba sp. nov., a novel planctomycete isolated from the surface of the macroalga Fucus spiralis.</title>
        <authorList>
            <person name="Godinho O."/>
            <person name="Botelho R."/>
            <person name="Albuquerque L."/>
            <person name="Wiegand S."/>
            <person name="Da Costa M.S."/>
            <person name="Lobo-Da-Cunha A."/>
            <person name="Jogler C."/>
            <person name="Lage O.M."/>
        </authorList>
    </citation>
    <scope>NUCLEOTIDE SEQUENCE [LARGE SCALE GENOMIC DNA]</scope>
    <source>
        <strain evidence="2 3">FF15</strain>
    </source>
</reference>
<feature type="transmembrane region" description="Helical" evidence="1">
    <location>
        <begin position="21"/>
        <end position="46"/>
    </location>
</feature>
<proteinExistence type="predicted"/>
<dbReference type="Proteomes" id="UP000551616">
    <property type="component" value="Unassembled WGS sequence"/>
</dbReference>
<keyword evidence="1" id="KW-1133">Transmembrane helix</keyword>
<dbReference type="EMBL" id="JABRWO010000022">
    <property type="protein sequence ID" value="MBA2117896.1"/>
    <property type="molecule type" value="Genomic_DNA"/>
</dbReference>
<accession>A0A7V8VB29</accession>
<evidence type="ECO:0000313" key="2">
    <source>
        <dbReference type="EMBL" id="MBA2117896.1"/>
    </source>
</evidence>
<name>A0A7V8VB29_9BACT</name>
<dbReference type="RefSeq" id="WP_207399252.1">
    <property type="nucleotide sequence ID" value="NZ_JABRWO010000022.1"/>
</dbReference>
<comment type="caution">
    <text evidence="2">The sequence shown here is derived from an EMBL/GenBank/DDBJ whole genome shotgun (WGS) entry which is preliminary data.</text>
</comment>
<keyword evidence="1" id="KW-0472">Membrane</keyword>
<keyword evidence="1" id="KW-0812">Transmembrane</keyword>
<organism evidence="2 3">
    <name type="scientific">Bremerella alba</name>
    <dbReference type="NCBI Taxonomy" id="980252"/>
    <lineage>
        <taxon>Bacteria</taxon>
        <taxon>Pseudomonadati</taxon>
        <taxon>Planctomycetota</taxon>
        <taxon>Planctomycetia</taxon>
        <taxon>Pirellulales</taxon>
        <taxon>Pirellulaceae</taxon>
        <taxon>Bremerella</taxon>
    </lineage>
</organism>
<sequence length="471" mass="50424">MTQLHRRFDFLSKRARRGVSLLWIIIAFPALVLFLVFAVEIGNIWLARVELEQSLEANALAAVKQWAESGGGDTLDAREVGNAFSIANPVRRQDVDLTDMTLNTAFSNGPDRLNYDNSGMSPNPNQNLVCSDISDYNSYLQPGVMVFGAIVQTEDMGNPAESVIFNADVEPSCFGGGADSPLIVMDVTAQGNLGAGNSDGNEWGVSLTTSSDQDINSSFRIYRIEIDVSPDNFEFEFLPSSTDIGKITDNISEIIDGQQDNFFVGGHLNPNTDVVFSGADGGTVLTIDFLQDGLAPGDRFRFAARVLDGNSVVGGDDIGRTIPTPGQNGTIVRIYASNDGDDLGLILDSYYTDFDEPSNSCVGNPPATQDDLGNDHYIVHPSGIQDLPCPAASGNNNNGQSYIAESIGPGGALFAVRAQATIGVQSVVQSICGFNLGPWGVSAKATAYYDCETNDPKLIRVDVFQCDPPMN</sequence>
<protein>
    <submittedName>
        <fullName evidence="2">Uncharacterized protein</fullName>
    </submittedName>
</protein>
<gene>
    <name evidence="2" type="ORF">HOV93_51020</name>
</gene>
<evidence type="ECO:0000256" key="1">
    <source>
        <dbReference type="SAM" id="Phobius"/>
    </source>
</evidence>
<dbReference type="AlphaFoldDB" id="A0A7V8VB29"/>
<keyword evidence="3" id="KW-1185">Reference proteome</keyword>
<evidence type="ECO:0000313" key="3">
    <source>
        <dbReference type="Proteomes" id="UP000551616"/>
    </source>
</evidence>